<evidence type="ECO:0000256" key="1">
    <source>
        <dbReference type="SAM" id="MobiDB-lite"/>
    </source>
</evidence>
<keyword evidence="3" id="KW-1185">Reference proteome</keyword>
<evidence type="ECO:0000313" key="2">
    <source>
        <dbReference type="EMBL" id="RPA74346.1"/>
    </source>
</evidence>
<gene>
    <name evidence="2" type="ORF">BJ508DRAFT_418643</name>
</gene>
<dbReference type="Proteomes" id="UP000275078">
    <property type="component" value="Unassembled WGS sequence"/>
</dbReference>
<reference evidence="2 3" key="1">
    <citation type="journal article" date="2018" name="Nat. Ecol. Evol.">
        <title>Pezizomycetes genomes reveal the molecular basis of ectomycorrhizal truffle lifestyle.</title>
        <authorList>
            <person name="Murat C."/>
            <person name="Payen T."/>
            <person name="Noel B."/>
            <person name="Kuo A."/>
            <person name="Morin E."/>
            <person name="Chen J."/>
            <person name="Kohler A."/>
            <person name="Krizsan K."/>
            <person name="Balestrini R."/>
            <person name="Da Silva C."/>
            <person name="Montanini B."/>
            <person name="Hainaut M."/>
            <person name="Levati E."/>
            <person name="Barry K.W."/>
            <person name="Belfiori B."/>
            <person name="Cichocki N."/>
            <person name="Clum A."/>
            <person name="Dockter R.B."/>
            <person name="Fauchery L."/>
            <person name="Guy J."/>
            <person name="Iotti M."/>
            <person name="Le Tacon F."/>
            <person name="Lindquist E.A."/>
            <person name="Lipzen A."/>
            <person name="Malagnac F."/>
            <person name="Mello A."/>
            <person name="Molinier V."/>
            <person name="Miyauchi S."/>
            <person name="Poulain J."/>
            <person name="Riccioni C."/>
            <person name="Rubini A."/>
            <person name="Sitrit Y."/>
            <person name="Splivallo R."/>
            <person name="Traeger S."/>
            <person name="Wang M."/>
            <person name="Zifcakova L."/>
            <person name="Wipf D."/>
            <person name="Zambonelli A."/>
            <person name="Paolocci F."/>
            <person name="Nowrousian M."/>
            <person name="Ottonello S."/>
            <person name="Baldrian P."/>
            <person name="Spatafora J.W."/>
            <person name="Henrissat B."/>
            <person name="Nagy L.G."/>
            <person name="Aury J.M."/>
            <person name="Wincker P."/>
            <person name="Grigoriev I.V."/>
            <person name="Bonfante P."/>
            <person name="Martin F.M."/>
        </authorList>
    </citation>
    <scope>NUCLEOTIDE SEQUENCE [LARGE SCALE GENOMIC DNA]</scope>
    <source>
        <strain evidence="2 3">RN42</strain>
    </source>
</reference>
<protein>
    <submittedName>
        <fullName evidence="2">Uncharacterized protein</fullName>
    </submittedName>
</protein>
<organism evidence="2 3">
    <name type="scientific">Ascobolus immersus RN42</name>
    <dbReference type="NCBI Taxonomy" id="1160509"/>
    <lineage>
        <taxon>Eukaryota</taxon>
        <taxon>Fungi</taxon>
        <taxon>Dikarya</taxon>
        <taxon>Ascomycota</taxon>
        <taxon>Pezizomycotina</taxon>
        <taxon>Pezizomycetes</taxon>
        <taxon>Pezizales</taxon>
        <taxon>Ascobolaceae</taxon>
        <taxon>Ascobolus</taxon>
    </lineage>
</organism>
<evidence type="ECO:0000313" key="3">
    <source>
        <dbReference type="Proteomes" id="UP000275078"/>
    </source>
</evidence>
<name>A0A3N4HN46_ASCIM</name>
<dbReference type="EMBL" id="ML119792">
    <property type="protein sequence ID" value="RPA74346.1"/>
    <property type="molecule type" value="Genomic_DNA"/>
</dbReference>
<proteinExistence type="predicted"/>
<feature type="compositionally biased region" description="Polar residues" evidence="1">
    <location>
        <begin position="79"/>
        <end position="93"/>
    </location>
</feature>
<dbReference type="PROSITE" id="PS51257">
    <property type="entry name" value="PROKAR_LIPOPROTEIN"/>
    <property type="match status" value="1"/>
</dbReference>
<accession>A0A3N4HN46</accession>
<dbReference type="AlphaFoldDB" id="A0A3N4HN46"/>
<sequence length="110" mass="12110">MPTRISRSLIRSFHRTGNCLLHFLQSCTGCNGTPLTNDQATKHRASQLASRPPADKRQTTTGHPSKNKADRRRGLNGDSKGSQSSLQPVSSKDLSSDMMSALRRFGAELW</sequence>
<feature type="region of interest" description="Disordered" evidence="1">
    <location>
        <begin position="32"/>
        <end position="97"/>
    </location>
</feature>